<keyword evidence="2" id="KW-0378">Hydrolase</keyword>
<organism evidence="2 3">
    <name type="scientific">Hypnocyclicus thermotrophus</name>
    <dbReference type="NCBI Taxonomy" id="1627895"/>
    <lineage>
        <taxon>Bacteria</taxon>
        <taxon>Fusobacteriati</taxon>
        <taxon>Fusobacteriota</taxon>
        <taxon>Fusobacteriia</taxon>
        <taxon>Fusobacteriales</taxon>
        <taxon>Fusobacteriaceae</taxon>
        <taxon>Hypnocyclicus</taxon>
    </lineage>
</organism>
<evidence type="ECO:0000313" key="2">
    <source>
        <dbReference type="EMBL" id="TDT66970.1"/>
    </source>
</evidence>
<protein>
    <submittedName>
        <fullName evidence="2">Hydrolase</fullName>
    </submittedName>
</protein>
<dbReference type="EMBL" id="SOBG01000014">
    <property type="protein sequence ID" value="TDT66970.1"/>
    <property type="molecule type" value="Genomic_DNA"/>
</dbReference>
<dbReference type="GO" id="GO:0071978">
    <property type="term" value="P:bacterial-type flagellum-dependent swarming motility"/>
    <property type="evidence" value="ECO:0007669"/>
    <property type="project" value="TreeGrafter"/>
</dbReference>
<dbReference type="PANTHER" id="PTHR36928:SF1">
    <property type="entry name" value="PHOSPHATASE YCDX-RELATED"/>
    <property type="match status" value="1"/>
</dbReference>
<dbReference type="InterPro" id="IPR016195">
    <property type="entry name" value="Pol/histidinol_Pase-like"/>
</dbReference>
<sequence>MKYLIDLHVHSNVSTHAYSTLNELIQTAKDKKLLGFALTNHGSMAPDSPHDYHFGNLKIFDKYINGIRLFKGIEANIISENGDTDLPKKYYDLIEIKLCGFHKGTPYGDGKNIEKNTIALINAIKNKELTIISHLGNPSYKVHYEEVIKIASEYNVAIEFNNSSLTTSRLGSEKNCYEIAELCKKYNTFISLGSDAHHSSFLGNFQEVYKIINKVNLNTKMIINTSINKVEEFINLHK</sequence>
<dbReference type="RefSeq" id="WP_134113934.1">
    <property type="nucleotide sequence ID" value="NZ_SOBG01000014.1"/>
</dbReference>
<reference evidence="2 3" key="1">
    <citation type="submission" date="2019-03" db="EMBL/GenBank/DDBJ databases">
        <title>Genomic Encyclopedia of Type Strains, Phase IV (KMG-IV): sequencing the most valuable type-strain genomes for metagenomic binning, comparative biology and taxonomic classification.</title>
        <authorList>
            <person name="Goeker M."/>
        </authorList>
    </citation>
    <scope>NUCLEOTIDE SEQUENCE [LARGE SCALE GENOMIC DNA]</scope>
    <source>
        <strain evidence="2 3">DSM 100055</strain>
    </source>
</reference>
<dbReference type="InterPro" id="IPR004013">
    <property type="entry name" value="PHP_dom"/>
</dbReference>
<dbReference type="NCBIfam" id="NF006702">
    <property type="entry name" value="PRK09248.1"/>
    <property type="match status" value="1"/>
</dbReference>
<comment type="caution">
    <text evidence="2">The sequence shown here is derived from an EMBL/GenBank/DDBJ whole genome shotgun (WGS) entry which is preliminary data.</text>
</comment>
<name>A0AA46DWS5_9FUSO</name>
<dbReference type="GO" id="GO:0042578">
    <property type="term" value="F:phosphoric ester hydrolase activity"/>
    <property type="evidence" value="ECO:0007669"/>
    <property type="project" value="TreeGrafter"/>
</dbReference>
<dbReference type="AlphaFoldDB" id="A0AA46DWS5"/>
<dbReference type="Gene3D" id="3.20.20.140">
    <property type="entry name" value="Metal-dependent hydrolases"/>
    <property type="match status" value="1"/>
</dbReference>
<dbReference type="GO" id="GO:0005829">
    <property type="term" value="C:cytosol"/>
    <property type="evidence" value="ECO:0007669"/>
    <property type="project" value="TreeGrafter"/>
</dbReference>
<dbReference type="SMART" id="SM00481">
    <property type="entry name" value="POLIIIAc"/>
    <property type="match status" value="1"/>
</dbReference>
<evidence type="ECO:0000259" key="1">
    <source>
        <dbReference type="SMART" id="SM00481"/>
    </source>
</evidence>
<feature type="domain" description="Polymerase/histidinol phosphatase N-terminal" evidence="1">
    <location>
        <begin position="5"/>
        <end position="79"/>
    </location>
</feature>
<gene>
    <name evidence="2" type="ORF">EV215_2093</name>
</gene>
<dbReference type="Pfam" id="PF02811">
    <property type="entry name" value="PHP"/>
    <property type="match status" value="1"/>
</dbReference>
<dbReference type="Proteomes" id="UP000294678">
    <property type="component" value="Unassembled WGS sequence"/>
</dbReference>
<dbReference type="InterPro" id="IPR003141">
    <property type="entry name" value="Pol/His_phosphatase_N"/>
</dbReference>
<dbReference type="PANTHER" id="PTHR36928">
    <property type="entry name" value="PHOSPHATASE YCDX-RELATED"/>
    <property type="match status" value="1"/>
</dbReference>
<evidence type="ECO:0000313" key="3">
    <source>
        <dbReference type="Proteomes" id="UP000294678"/>
    </source>
</evidence>
<dbReference type="InterPro" id="IPR050243">
    <property type="entry name" value="PHP_phosphatase"/>
</dbReference>
<dbReference type="SUPFAM" id="SSF89550">
    <property type="entry name" value="PHP domain-like"/>
    <property type="match status" value="1"/>
</dbReference>
<keyword evidence="3" id="KW-1185">Reference proteome</keyword>
<dbReference type="GO" id="GO:0008270">
    <property type="term" value="F:zinc ion binding"/>
    <property type="evidence" value="ECO:0007669"/>
    <property type="project" value="TreeGrafter"/>
</dbReference>
<proteinExistence type="predicted"/>
<accession>A0AA46DWS5</accession>